<dbReference type="AlphaFoldDB" id="A0A263BU56"/>
<evidence type="ECO:0000313" key="1">
    <source>
        <dbReference type="EMBL" id="OZM57225.1"/>
    </source>
</evidence>
<organism evidence="1 2">
    <name type="scientific">Lottiidibacillus patelloidae</name>
    <dbReference type="NCBI Taxonomy" id="2670334"/>
    <lineage>
        <taxon>Bacteria</taxon>
        <taxon>Bacillati</taxon>
        <taxon>Bacillota</taxon>
        <taxon>Bacilli</taxon>
        <taxon>Bacillales</taxon>
        <taxon>Bacillaceae</taxon>
        <taxon>Lottiidibacillus</taxon>
    </lineage>
</organism>
<accession>A0A263BU56</accession>
<evidence type="ECO:0000313" key="2">
    <source>
        <dbReference type="Proteomes" id="UP000217083"/>
    </source>
</evidence>
<name>A0A263BU56_9BACI</name>
<dbReference type="RefSeq" id="WP_094923699.1">
    <property type="nucleotide sequence ID" value="NZ_NPIA01000003.1"/>
</dbReference>
<sequence>MQEKNKRISDVSNIKVQSVNSSSVLQVGDSYKLKPFSRALAVQREVAIFLGDEGNFNYNTFKEEIPLPEHESEETVKTTFINELETIKTENVYILSLAASSIFHVGSTEIIESEARIKHFRQLLKDDKS</sequence>
<dbReference type="Pfam" id="PF10970">
    <property type="entry name" value="GerPE"/>
    <property type="match status" value="1"/>
</dbReference>
<dbReference type="EMBL" id="NPIA01000003">
    <property type="protein sequence ID" value="OZM57225.1"/>
    <property type="molecule type" value="Genomic_DNA"/>
</dbReference>
<protein>
    <submittedName>
        <fullName evidence="1">Uncharacterized protein</fullName>
    </submittedName>
</protein>
<proteinExistence type="predicted"/>
<gene>
    <name evidence="1" type="ORF">CIB95_07110</name>
</gene>
<dbReference type="InterPro" id="IPR024496">
    <property type="entry name" value="Spore_germ_GerPE"/>
</dbReference>
<reference evidence="1 2" key="2">
    <citation type="submission" date="2017-09" db="EMBL/GenBank/DDBJ databases">
        <title>Bacillus patelloidae sp. nov., isolated from the intestinal tract of a marine limpet.</title>
        <authorList>
            <person name="Liu R."/>
            <person name="Dong C."/>
            <person name="Shao Z."/>
        </authorList>
    </citation>
    <scope>NUCLEOTIDE SEQUENCE [LARGE SCALE GENOMIC DNA]</scope>
    <source>
        <strain evidence="1 2">SA5d-4</strain>
    </source>
</reference>
<reference evidence="2" key="1">
    <citation type="submission" date="2017-08" db="EMBL/GenBank/DDBJ databases">
        <authorList>
            <person name="Huang Z."/>
        </authorList>
    </citation>
    <scope>NUCLEOTIDE SEQUENCE [LARGE SCALE GENOMIC DNA]</scope>
    <source>
        <strain evidence="2">SA5d-4</strain>
    </source>
</reference>
<keyword evidence="2" id="KW-1185">Reference proteome</keyword>
<comment type="caution">
    <text evidence="1">The sequence shown here is derived from an EMBL/GenBank/DDBJ whole genome shotgun (WGS) entry which is preliminary data.</text>
</comment>
<dbReference type="Proteomes" id="UP000217083">
    <property type="component" value="Unassembled WGS sequence"/>
</dbReference>